<keyword evidence="8" id="KW-0547">Nucleotide-binding</keyword>
<evidence type="ECO:0000313" key="15">
    <source>
        <dbReference type="EMBL" id="CAK3899406.1"/>
    </source>
</evidence>
<keyword evidence="5" id="KW-0328">Glycosyltransferase</keyword>
<protein>
    <recommendedName>
        <fullName evidence="4">N-acetylgalactosaminide beta-1,3-galactosyltransferase</fullName>
        <ecNumber evidence="4">2.4.1.122</ecNumber>
    </recommendedName>
</protein>
<evidence type="ECO:0000256" key="4">
    <source>
        <dbReference type="ARBA" id="ARBA00012557"/>
    </source>
</evidence>
<dbReference type="Gene3D" id="3.90.550.50">
    <property type="match status" value="1"/>
</dbReference>
<dbReference type="GO" id="GO:0000166">
    <property type="term" value="F:nucleotide binding"/>
    <property type="evidence" value="ECO:0007669"/>
    <property type="project" value="UniProtKB-KW"/>
</dbReference>
<keyword evidence="16" id="KW-1185">Reference proteome</keyword>
<evidence type="ECO:0000256" key="5">
    <source>
        <dbReference type="ARBA" id="ARBA00022676"/>
    </source>
</evidence>
<dbReference type="EMBL" id="CAVMBE010000010">
    <property type="protein sequence ID" value="CAK3899406.1"/>
    <property type="molecule type" value="Genomic_DNA"/>
</dbReference>
<evidence type="ECO:0000256" key="12">
    <source>
        <dbReference type="SAM" id="MobiDB-lite"/>
    </source>
</evidence>
<evidence type="ECO:0000256" key="6">
    <source>
        <dbReference type="ARBA" id="ARBA00022679"/>
    </source>
</evidence>
<evidence type="ECO:0000256" key="13">
    <source>
        <dbReference type="SAM" id="Phobius"/>
    </source>
</evidence>
<accession>A0AAI9E6K7</accession>
<reference evidence="15" key="1">
    <citation type="submission" date="2023-11" db="EMBL/GenBank/DDBJ databases">
        <authorList>
            <person name="Alioto T."/>
            <person name="Alioto T."/>
            <person name="Gomez Garrido J."/>
        </authorList>
    </citation>
    <scope>NUCLEOTIDE SEQUENCE</scope>
</reference>
<evidence type="ECO:0000256" key="2">
    <source>
        <dbReference type="ARBA" id="ARBA00004922"/>
    </source>
</evidence>
<gene>
    <name evidence="15" type="ORF">LECACI_7A002434</name>
</gene>
<organism evidence="15 16">
    <name type="scientific">Lecanosticta acicola</name>
    <dbReference type="NCBI Taxonomy" id="111012"/>
    <lineage>
        <taxon>Eukaryota</taxon>
        <taxon>Fungi</taxon>
        <taxon>Dikarya</taxon>
        <taxon>Ascomycota</taxon>
        <taxon>Pezizomycotina</taxon>
        <taxon>Dothideomycetes</taxon>
        <taxon>Dothideomycetidae</taxon>
        <taxon>Mycosphaerellales</taxon>
        <taxon>Mycosphaerellaceae</taxon>
        <taxon>Lecanosticta</taxon>
    </lineage>
</organism>
<evidence type="ECO:0000256" key="8">
    <source>
        <dbReference type="ARBA" id="ARBA00022741"/>
    </source>
</evidence>
<feature type="transmembrane region" description="Helical" evidence="13">
    <location>
        <begin position="31"/>
        <end position="48"/>
    </location>
</feature>
<keyword evidence="10 13" id="KW-1133">Transmembrane helix</keyword>
<keyword evidence="11 13" id="KW-0472">Membrane</keyword>
<sequence>MAYSEKVHTAYLSRSPGPAMKPNLRRRVPQRVIYIAASLLLIFLFYITHHSTSSARAREPILSLPKSDSGKSKNTETTTITNSKNDDLPCRSLPGASDVVVILKTGSTELQDKLPVHLNTTLRCYPNYLIFSDYEETYHGEHIYDALEFTTPSTRSQNGDFDLWRRLQKGGRSALKPSELSGPISRPNSATGKPDNPGWKLDKWKFMPMVNRTLMEYPDKKWYIFVETDTYILWQTLLNYLSAVDWTKPYYIGGQIWIGDIQFAHGGTGFAVSQPALKSVVKMFQENQEEWEAFTDGHWAGDCVLGKAMKDSGSPMTMSWPIWQGDDIGNMNYGRVDGHRLWCFPTVSYHHLGPGVVKDLWEFEQGWIAKQQNPSKAMRHHEMYTQYILPRIQEPKKDWYNHADEDRGPVSSLAECAEICEKDGGCLQYALSSDDRCMSSTRPNLGEWYKGIESGWMPERMKKWAEKMDTCKEGGWLI</sequence>
<evidence type="ECO:0000256" key="10">
    <source>
        <dbReference type="ARBA" id="ARBA00022989"/>
    </source>
</evidence>
<evidence type="ECO:0000256" key="11">
    <source>
        <dbReference type="ARBA" id="ARBA00023136"/>
    </source>
</evidence>
<evidence type="ECO:0000256" key="1">
    <source>
        <dbReference type="ARBA" id="ARBA00004606"/>
    </source>
</evidence>
<keyword evidence="7 13" id="KW-0812">Transmembrane</keyword>
<evidence type="ECO:0000256" key="9">
    <source>
        <dbReference type="ARBA" id="ARBA00022968"/>
    </source>
</evidence>
<comment type="pathway">
    <text evidence="2">Protein modification; protein glycosylation.</text>
</comment>
<dbReference type="EC" id="2.4.1.122" evidence="4"/>
<dbReference type="Pfam" id="PF02434">
    <property type="entry name" value="Fringe"/>
    <property type="match status" value="1"/>
</dbReference>
<evidence type="ECO:0000256" key="3">
    <source>
        <dbReference type="ARBA" id="ARBA00006462"/>
    </source>
</evidence>
<dbReference type="InterPro" id="IPR026050">
    <property type="entry name" value="C1GALT1/C1GALT1_chp1"/>
</dbReference>
<proteinExistence type="inferred from homology"/>
<dbReference type="AlphaFoldDB" id="A0AAI9E6K7"/>
<dbReference type="GO" id="GO:0016020">
    <property type="term" value="C:membrane"/>
    <property type="evidence" value="ECO:0007669"/>
    <property type="project" value="UniProtKB-SubCell"/>
</dbReference>
<feature type="domain" description="Fringe-like glycosyltransferase" evidence="14">
    <location>
        <begin position="218"/>
        <end position="311"/>
    </location>
</feature>
<name>A0AAI9E6K7_9PEZI</name>
<keyword evidence="9" id="KW-0735">Signal-anchor</keyword>
<feature type="region of interest" description="Disordered" evidence="12">
    <location>
        <begin position="63"/>
        <end position="88"/>
    </location>
</feature>
<dbReference type="PANTHER" id="PTHR23033:SF47">
    <property type="entry name" value="APPLE DOMAIN-CONTAINING PROTEIN-RELATED"/>
    <property type="match status" value="1"/>
</dbReference>
<dbReference type="GO" id="GO:0016263">
    <property type="term" value="F:glycoprotein-N-acetylgalactosamine 3-beta-galactosyltransferase activity"/>
    <property type="evidence" value="ECO:0007669"/>
    <property type="project" value="UniProtKB-EC"/>
</dbReference>
<comment type="subcellular location">
    <subcellularLocation>
        <location evidence="1">Membrane</location>
        <topology evidence="1">Single-pass type II membrane protein</topology>
    </subcellularLocation>
</comment>
<dbReference type="PANTHER" id="PTHR23033">
    <property type="entry name" value="BETA1,3-GALACTOSYLTRANSFERASE"/>
    <property type="match status" value="1"/>
</dbReference>
<evidence type="ECO:0000259" key="14">
    <source>
        <dbReference type="Pfam" id="PF02434"/>
    </source>
</evidence>
<evidence type="ECO:0000256" key="7">
    <source>
        <dbReference type="ARBA" id="ARBA00022692"/>
    </source>
</evidence>
<feature type="region of interest" description="Disordered" evidence="12">
    <location>
        <begin position="172"/>
        <end position="196"/>
    </location>
</feature>
<dbReference type="Proteomes" id="UP001296104">
    <property type="component" value="Unassembled WGS sequence"/>
</dbReference>
<evidence type="ECO:0000313" key="16">
    <source>
        <dbReference type="Proteomes" id="UP001296104"/>
    </source>
</evidence>
<comment type="caution">
    <text evidence="15">The sequence shown here is derived from an EMBL/GenBank/DDBJ whole genome shotgun (WGS) entry which is preliminary data.</text>
</comment>
<dbReference type="InterPro" id="IPR003378">
    <property type="entry name" value="Fringe-like_glycosylTrfase"/>
</dbReference>
<comment type="similarity">
    <text evidence="3">Belongs to the glycosyltransferase 31 family. Beta3-Gal-T subfamily.</text>
</comment>
<keyword evidence="6" id="KW-0808">Transferase</keyword>